<name>W4LPZ5_ENTF1</name>
<evidence type="ECO:0000313" key="2">
    <source>
        <dbReference type="Proteomes" id="UP000019141"/>
    </source>
</evidence>
<dbReference type="Proteomes" id="UP000019141">
    <property type="component" value="Unassembled WGS sequence"/>
</dbReference>
<dbReference type="EMBL" id="AZHW01000380">
    <property type="protein sequence ID" value="ETX00038.1"/>
    <property type="molecule type" value="Genomic_DNA"/>
</dbReference>
<protein>
    <recommendedName>
        <fullName evidence="3">DUF2281 domain-containing protein</fullName>
    </recommendedName>
</protein>
<dbReference type="HOGENOM" id="CLU_2714859_0_0_7"/>
<reference evidence="1 2" key="1">
    <citation type="journal article" date="2014" name="Nature">
        <title>An environmental bacterial taxon with a large and distinct metabolic repertoire.</title>
        <authorList>
            <person name="Wilson M.C."/>
            <person name="Mori T."/>
            <person name="Ruckert C."/>
            <person name="Uria A.R."/>
            <person name="Helf M.J."/>
            <person name="Takada K."/>
            <person name="Gernert C."/>
            <person name="Steffens U.A."/>
            <person name="Heycke N."/>
            <person name="Schmitt S."/>
            <person name="Rinke C."/>
            <person name="Helfrich E.J."/>
            <person name="Brachmann A.O."/>
            <person name="Gurgui C."/>
            <person name="Wakimoto T."/>
            <person name="Kracht M."/>
            <person name="Crusemann M."/>
            <person name="Hentschel U."/>
            <person name="Abe I."/>
            <person name="Matsunaga S."/>
            <person name="Kalinowski J."/>
            <person name="Takeyama H."/>
            <person name="Piel J."/>
        </authorList>
    </citation>
    <scope>NUCLEOTIDE SEQUENCE [LARGE SCALE GENOMIC DNA]</scope>
    <source>
        <strain evidence="2">TSY1</strain>
    </source>
</reference>
<evidence type="ECO:0000313" key="1">
    <source>
        <dbReference type="EMBL" id="ETX00038.1"/>
    </source>
</evidence>
<accession>W4LPZ5</accession>
<sequence>MIRMKSIDVHDLPEEQAKLVQAFVEFLRGRLLEDSDEREWTAGSAMSFADDWDNEEDAIYDNWKQHYGLSER</sequence>
<evidence type="ECO:0008006" key="3">
    <source>
        <dbReference type="Google" id="ProtNLM"/>
    </source>
</evidence>
<organism evidence="1 2">
    <name type="scientific">Entotheonella factor</name>
    <dbReference type="NCBI Taxonomy" id="1429438"/>
    <lineage>
        <taxon>Bacteria</taxon>
        <taxon>Pseudomonadati</taxon>
        <taxon>Nitrospinota/Tectimicrobiota group</taxon>
        <taxon>Candidatus Tectimicrobiota</taxon>
        <taxon>Candidatus Entotheonellia</taxon>
        <taxon>Candidatus Entotheonellales</taxon>
        <taxon>Candidatus Entotheonellaceae</taxon>
        <taxon>Candidatus Entotheonella</taxon>
    </lineage>
</organism>
<gene>
    <name evidence="1" type="ORF">ETSY1_12615</name>
</gene>
<dbReference type="AlphaFoldDB" id="W4LPZ5"/>
<proteinExistence type="predicted"/>
<keyword evidence="2" id="KW-1185">Reference proteome</keyword>
<comment type="caution">
    <text evidence="1">The sequence shown here is derived from an EMBL/GenBank/DDBJ whole genome shotgun (WGS) entry which is preliminary data.</text>
</comment>